<dbReference type="GO" id="GO:0032543">
    <property type="term" value="P:mitochondrial translation"/>
    <property type="evidence" value="ECO:0007669"/>
    <property type="project" value="InterPro"/>
</dbReference>
<evidence type="ECO:0000256" key="1">
    <source>
        <dbReference type="SAM" id="MobiDB-lite"/>
    </source>
</evidence>
<dbReference type="GO" id="GO:0005762">
    <property type="term" value="C:mitochondrial large ribosomal subunit"/>
    <property type="evidence" value="ECO:0007669"/>
    <property type="project" value="InterPro"/>
</dbReference>
<feature type="compositionally biased region" description="Low complexity" evidence="1">
    <location>
        <begin position="1"/>
        <end position="28"/>
    </location>
</feature>
<dbReference type="GO" id="GO:0003735">
    <property type="term" value="F:structural constituent of ribosome"/>
    <property type="evidence" value="ECO:0007669"/>
    <property type="project" value="InterPro"/>
</dbReference>
<dbReference type="PANTHER" id="PTHR28174">
    <property type="entry name" value="54S RIBOSOMAL PROTEIN L36, MITOCHONDRIAL"/>
    <property type="match status" value="1"/>
</dbReference>
<feature type="compositionally biased region" description="Basic and acidic residues" evidence="1">
    <location>
        <begin position="140"/>
        <end position="151"/>
    </location>
</feature>
<gene>
    <name evidence="2" type="ORF">VHUM_01367</name>
</gene>
<protein>
    <submittedName>
        <fullName evidence="2">Uncharacterized protein</fullName>
    </submittedName>
</protein>
<feature type="region of interest" description="Disordered" evidence="1">
    <location>
        <begin position="1"/>
        <end position="48"/>
    </location>
</feature>
<name>A0A7D8V374_VANHU</name>
<dbReference type="PANTHER" id="PTHR28174:SF1">
    <property type="entry name" value="LARGE RIBOSOMAL SUBUNIT PROTEIN BL31M"/>
    <property type="match status" value="1"/>
</dbReference>
<comment type="caution">
    <text evidence="2">The sequence shown here is derived from an EMBL/GenBank/DDBJ whole genome shotgun (WGS) entry which is preliminary data.</text>
</comment>
<organism evidence="2 3">
    <name type="scientific">Vanrija humicola</name>
    <name type="common">Yeast</name>
    <name type="synonym">Cryptococcus humicola</name>
    <dbReference type="NCBI Taxonomy" id="5417"/>
    <lineage>
        <taxon>Eukaryota</taxon>
        <taxon>Fungi</taxon>
        <taxon>Dikarya</taxon>
        <taxon>Basidiomycota</taxon>
        <taxon>Agaricomycotina</taxon>
        <taxon>Tremellomycetes</taxon>
        <taxon>Trichosporonales</taxon>
        <taxon>Trichosporonaceae</taxon>
        <taxon>Vanrija</taxon>
    </lineage>
</organism>
<evidence type="ECO:0000313" key="3">
    <source>
        <dbReference type="Proteomes" id="UP000473826"/>
    </source>
</evidence>
<dbReference type="Proteomes" id="UP000473826">
    <property type="component" value="Unassembled WGS sequence"/>
</dbReference>
<proteinExistence type="predicted"/>
<feature type="compositionally biased region" description="Basic residues" evidence="1">
    <location>
        <begin position="152"/>
        <end position="162"/>
    </location>
</feature>
<sequence length="162" mass="17158">MSLARSALRPLRAAPAPSSSRAASTRAAKPVVQWKSKTHTRPAPGLPLPLPAIFPQRVVLSDGSTFTSYTTAPSPAIVRLARDVTNNPLWAPGTHNAAASEDDEGAVGRFRRRFAAADAEAAADAAPAFKADDLAWMSDGAKEETVSDKERAGRKKTKGKKK</sequence>
<dbReference type="InterPro" id="IPR034600">
    <property type="entry name" value="Ribosomal_bL31m"/>
</dbReference>
<dbReference type="OrthoDB" id="5587740at2759"/>
<reference evidence="2 3" key="1">
    <citation type="journal article" date="2019" name="PLoS Genet.">
        <title>Convergent evolution of linked mating-type loci in basidiomycete fungi.</title>
        <authorList>
            <person name="Sun S."/>
            <person name="Coelho M.A."/>
            <person name="Heitman J."/>
            <person name="Nowrousian M."/>
        </authorList>
    </citation>
    <scope>NUCLEOTIDE SEQUENCE [LARGE SCALE GENOMIC DNA]</scope>
    <source>
        <strain evidence="2 3">CBS 4282</strain>
    </source>
</reference>
<keyword evidence="3" id="KW-1185">Reference proteome</keyword>
<feature type="region of interest" description="Disordered" evidence="1">
    <location>
        <begin position="139"/>
        <end position="162"/>
    </location>
</feature>
<accession>A0A7D8V374</accession>
<dbReference type="EMBL" id="QKWK01000003">
    <property type="protein sequence ID" value="TXT12966.1"/>
    <property type="molecule type" value="Genomic_DNA"/>
</dbReference>
<dbReference type="AlphaFoldDB" id="A0A7D8V374"/>
<dbReference type="Gene3D" id="6.20.130.10">
    <property type="match status" value="1"/>
</dbReference>
<evidence type="ECO:0000313" key="2">
    <source>
        <dbReference type="EMBL" id="TXT12966.1"/>
    </source>
</evidence>